<reference evidence="7" key="2">
    <citation type="submission" date="2020-09" db="EMBL/GenBank/DDBJ databases">
        <authorList>
            <person name="Sun Q."/>
            <person name="Ohkuma M."/>
        </authorList>
    </citation>
    <scope>NUCLEOTIDE SEQUENCE</scope>
    <source>
        <strain evidence="7">JCM 19596</strain>
    </source>
</reference>
<comment type="cofactor">
    <cofactor evidence="5">
        <name>[2Fe-2S] cluster</name>
        <dbReference type="ChEBI" id="CHEBI:190135"/>
    </cofactor>
</comment>
<keyword evidence="8" id="KW-1185">Reference proteome</keyword>
<evidence type="ECO:0000256" key="1">
    <source>
        <dbReference type="ARBA" id="ARBA00022714"/>
    </source>
</evidence>
<sequence length="572" mass="62533">MSTEYVHVADLDDLRAEGRRLVNENGQAIALFYEDGAVRAIDNRCPHMGFPLTQGTVDDGVLTCHWHHARFELACGDTFDPWADDVPTYPVEVRGNEVWVKPVRERDDPPAVHWARRLDTGLEENLRLVLAKSAVGLDDANVAYRDPYVSALEFGTRYRESGWGPGLTIHTALANIRDSLDRDGRRRALYQGAVEVAGDCAGEPPRFAQPAFEPADRSPERLTEWFRECVELRDADGAERVLHTAIRSVSPTQVCGMLYAAATDHRYLDTGHALDFVTKAVESLDHAGWDAAEDVLPTVVSGLANAERAEEDQEWRQPVDLAAVLDDAFEDLPEENGSGEWREPDGFVETLLGDDPDAVVDALSDAVDAGASTTQLAGVVRFAAARRVAQFGTANEFNDWNTVLHTFTYANAVYQGTLVTDTPLLYRGVFDAAASVYLDRFLNTPPARIPDGDADADPEDALSRLLDAFDVEGGADAASRHAADFLAGGGDPDALREALGGALVREDAGFHTFQAVEAAFQGALDSDGDRKTVFLVAAARYLAAHTPTRREREQTFRIAERLQAGESLHDTE</sequence>
<dbReference type="PANTHER" id="PTHR21496">
    <property type="entry name" value="FERREDOXIN-RELATED"/>
    <property type="match status" value="1"/>
</dbReference>
<dbReference type="OrthoDB" id="6837at2157"/>
<dbReference type="InterPro" id="IPR017941">
    <property type="entry name" value="Rieske_2Fe-2S"/>
</dbReference>
<protein>
    <recommendedName>
        <fullName evidence="6">Rieske domain-containing protein</fullName>
    </recommendedName>
</protein>
<evidence type="ECO:0000259" key="6">
    <source>
        <dbReference type="PROSITE" id="PS51296"/>
    </source>
</evidence>
<keyword evidence="3" id="KW-0408">Iron</keyword>
<feature type="domain" description="Rieske" evidence="6">
    <location>
        <begin position="6"/>
        <end position="100"/>
    </location>
</feature>
<comment type="caution">
    <text evidence="7">The sequence shown here is derived from an EMBL/GenBank/DDBJ whole genome shotgun (WGS) entry which is preliminary data.</text>
</comment>
<gene>
    <name evidence="7" type="ORF">GCM10009039_18880</name>
</gene>
<reference evidence="7" key="1">
    <citation type="journal article" date="2014" name="Int. J. Syst. Evol. Microbiol.">
        <title>Complete genome sequence of Corynebacterium casei LMG S-19264T (=DSM 44701T), isolated from a smear-ripened cheese.</title>
        <authorList>
            <consortium name="US DOE Joint Genome Institute (JGI-PGF)"/>
            <person name="Walter F."/>
            <person name="Albersmeier A."/>
            <person name="Kalinowski J."/>
            <person name="Ruckert C."/>
        </authorList>
    </citation>
    <scope>NUCLEOTIDE SEQUENCE</scope>
    <source>
        <strain evidence="7">JCM 19596</strain>
    </source>
</reference>
<organism evidence="7 8">
    <name type="scientific">Halocalculus aciditolerans</name>
    <dbReference type="NCBI Taxonomy" id="1383812"/>
    <lineage>
        <taxon>Archaea</taxon>
        <taxon>Methanobacteriati</taxon>
        <taxon>Methanobacteriota</taxon>
        <taxon>Stenosarchaea group</taxon>
        <taxon>Halobacteria</taxon>
        <taxon>Halobacteriales</taxon>
        <taxon>Halobacteriaceae</taxon>
        <taxon>Halocalculus</taxon>
    </lineage>
</organism>
<dbReference type="InterPro" id="IPR036922">
    <property type="entry name" value="Rieske_2Fe-2S_sf"/>
</dbReference>
<keyword evidence="4" id="KW-0411">Iron-sulfur</keyword>
<dbReference type="GO" id="GO:0046872">
    <property type="term" value="F:metal ion binding"/>
    <property type="evidence" value="ECO:0007669"/>
    <property type="project" value="UniProtKB-KW"/>
</dbReference>
<evidence type="ECO:0000313" key="7">
    <source>
        <dbReference type="EMBL" id="GGL60902.1"/>
    </source>
</evidence>
<evidence type="ECO:0000256" key="2">
    <source>
        <dbReference type="ARBA" id="ARBA00022723"/>
    </source>
</evidence>
<dbReference type="EMBL" id="BMPG01000002">
    <property type="protein sequence ID" value="GGL60902.1"/>
    <property type="molecule type" value="Genomic_DNA"/>
</dbReference>
<evidence type="ECO:0000313" key="8">
    <source>
        <dbReference type="Proteomes" id="UP000607197"/>
    </source>
</evidence>
<dbReference type="Gene3D" id="2.102.10.10">
    <property type="entry name" value="Rieske [2Fe-2S] iron-sulphur domain"/>
    <property type="match status" value="1"/>
</dbReference>
<dbReference type="CDD" id="cd03467">
    <property type="entry name" value="Rieske"/>
    <property type="match status" value="1"/>
</dbReference>
<dbReference type="Proteomes" id="UP000607197">
    <property type="component" value="Unassembled WGS sequence"/>
</dbReference>
<dbReference type="GO" id="GO:0051537">
    <property type="term" value="F:2 iron, 2 sulfur cluster binding"/>
    <property type="evidence" value="ECO:0007669"/>
    <property type="project" value="UniProtKB-KW"/>
</dbReference>
<dbReference type="AlphaFoldDB" id="A0A830F3X3"/>
<keyword evidence="1" id="KW-0001">2Fe-2S</keyword>
<evidence type="ECO:0000256" key="3">
    <source>
        <dbReference type="ARBA" id="ARBA00023004"/>
    </source>
</evidence>
<evidence type="ECO:0000256" key="4">
    <source>
        <dbReference type="ARBA" id="ARBA00023014"/>
    </source>
</evidence>
<dbReference type="PANTHER" id="PTHR21496:SF0">
    <property type="entry name" value="RIESKE DOMAIN-CONTAINING PROTEIN"/>
    <property type="match status" value="1"/>
</dbReference>
<proteinExistence type="predicted"/>
<accession>A0A830F3X3</accession>
<name>A0A830F3X3_9EURY</name>
<dbReference type="Pfam" id="PF00355">
    <property type="entry name" value="Rieske"/>
    <property type="match status" value="1"/>
</dbReference>
<evidence type="ECO:0000256" key="5">
    <source>
        <dbReference type="ARBA" id="ARBA00034078"/>
    </source>
</evidence>
<keyword evidence="2" id="KW-0479">Metal-binding</keyword>
<dbReference type="RefSeq" id="WP_188978275.1">
    <property type="nucleotide sequence ID" value="NZ_BMPG01000002.1"/>
</dbReference>
<dbReference type="SUPFAM" id="SSF50022">
    <property type="entry name" value="ISP domain"/>
    <property type="match status" value="1"/>
</dbReference>
<dbReference type="PROSITE" id="PS51296">
    <property type="entry name" value="RIESKE"/>
    <property type="match status" value="1"/>
</dbReference>